<name>A0ABV1MSQ0_9BACI</name>
<reference evidence="1 2" key="1">
    <citation type="submission" date="2024-06" db="EMBL/GenBank/DDBJ databases">
        <title>Lysinibacillus zambalefons sp. nov., a Novel Firmicute Isolated from the Poon Bato Zambales Hyperalkaline Spring.</title>
        <authorList>
            <person name="Aja J.A."/>
            <person name="Lazaro J.E.H."/>
            <person name="Llorin L.D."/>
            <person name="Lim K.R."/>
            <person name="Teodosio J."/>
            <person name="Dalisay D.S."/>
        </authorList>
    </citation>
    <scope>NUCLEOTIDE SEQUENCE [LARGE SCALE GENOMIC DNA]</scope>
    <source>
        <strain evidence="1 2">M3</strain>
    </source>
</reference>
<protein>
    <submittedName>
        <fullName evidence="1">Uncharacterized protein</fullName>
    </submittedName>
</protein>
<organism evidence="1 2">
    <name type="scientific">Lysinibacillus zambalensis</name>
    <dbReference type="NCBI Taxonomy" id="3160866"/>
    <lineage>
        <taxon>Bacteria</taxon>
        <taxon>Bacillati</taxon>
        <taxon>Bacillota</taxon>
        <taxon>Bacilli</taxon>
        <taxon>Bacillales</taxon>
        <taxon>Bacillaceae</taxon>
        <taxon>Lysinibacillus</taxon>
    </lineage>
</organism>
<evidence type="ECO:0000313" key="1">
    <source>
        <dbReference type="EMBL" id="MEQ6355144.1"/>
    </source>
</evidence>
<dbReference type="EMBL" id="JBEGDG010000007">
    <property type="protein sequence ID" value="MEQ6355144.1"/>
    <property type="molecule type" value="Genomic_DNA"/>
</dbReference>
<proteinExistence type="predicted"/>
<keyword evidence="2" id="KW-1185">Reference proteome</keyword>
<dbReference type="Proteomes" id="UP001478862">
    <property type="component" value="Unassembled WGS sequence"/>
</dbReference>
<evidence type="ECO:0000313" key="2">
    <source>
        <dbReference type="Proteomes" id="UP001478862"/>
    </source>
</evidence>
<sequence length="98" mass="10870">MQSVIFDVTDETVAKVAKQVKNNKSDSMLVLAPMSGNCSVHAPSKSGKYKGYHRIKLEVWIPEDAIKGENALDDFGLVTMLRLPKSRVQSHLISNNEN</sequence>
<accession>A0ABV1MSQ0</accession>
<dbReference type="RefSeq" id="WP_349659774.1">
    <property type="nucleotide sequence ID" value="NZ_JBEGDG010000007.1"/>
</dbReference>
<comment type="caution">
    <text evidence="1">The sequence shown here is derived from an EMBL/GenBank/DDBJ whole genome shotgun (WGS) entry which is preliminary data.</text>
</comment>
<gene>
    <name evidence="1" type="ORF">ABNX05_10995</name>
</gene>